<feature type="region of interest" description="Disordered" evidence="1">
    <location>
        <begin position="139"/>
        <end position="167"/>
    </location>
</feature>
<evidence type="ECO:0000256" key="1">
    <source>
        <dbReference type="SAM" id="MobiDB-lite"/>
    </source>
</evidence>
<proteinExistence type="predicted"/>
<evidence type="ECO:0000313" key="2">
    <source>
        <dbReference type="EMBL" id="ATA55203.1"/>
    </source>
</evidence>
<sequence>MSAVLDKPRAKVASAPAKTAVAVRKPETSIADIRAWIVSADEKLEMAYDAAEKGESVDVLLDHICHSVMLEPVRVIHREDLTQADAQHIYDSLFPALACIQGAIKLADGMVLQHTLEEAFELLDTAQTALDPVNEAVRSLAEGGTERDEHSPDHPHAAPIAAPVESERNDEDFDPYCLMLQARDVAEAAFHEDGSDAIWGLHSLIEKTVGKVSAVVEAENATDEDVRNDASADLAGTLAVVNAVNNDTLDNSLLYGVASLIRMAKWQIDTEIDRLARARLERGAA</sequence>
<dbReference type="RefSeq" id="WP_095745614.1">
    <property type="nucleotide sequence ID" value="NZ_CP023284.1"/>
</dbReference>
<name>A0A250DMP4_9BURK</name>
<protein>
    <submittedName>
        <fullName evidence="2">Uncharacterized protein</fullName>
    </submittedName>
</protein>
<gene>
    <name evidence="2" type="ORF">CKY39_19780</name>
</gene>
<organism evidence="2 3">
    <name type="scientific">Variovorax boronicumulans</name>
    <dbReference type="NCBI Taxonomy" id="436515"/>
    <lineage>
        <taxon>Bacteria</taxon>
        <taxon>Pseudomonadati</taxon>
        <taxon>Pseudomonadota</taxon>
        <taxon>Betaproteobacteria</taxon>
        <taxon>Burkholderiales</taxon>
        <taxon>Comamonadaceae</taxon>
        <taxon>Variovorax</taxon>
    </lineage>
</organism>
<reference evidence="2 3" key="1">
    <citation type="submission" date="2017-09" db="EMBL/GenBank/DDBJ databases">
        <title>The diverse metabolic capabilities of V. boronicumulans make it an excellent choice for continued studies on novel biodegradation.</title>
        <authorList>
            <person name="Sun S."/>
        </authorList>
    </citation>
    <scope>NUCLEOTIDE SEQUENCE [LARGE SCALE GENOMIC DNA]</scope>
    <source>
        <strain evidence="2 3">J1</strain>
    </source>
</reference>
<dbReference type="Proteomes" id="UP000217154">
    <property type="component" value="Chromosome"/>
</dbReference>
<accession>A0A250DMP4</accession>
<dbReference type="AlphaFoldDB" id="A0A250DMP4"/>
<dbReference type="KEGG" id="vbo:CKY39_19780"/>
<feature type="compositionally biased region" description="Basic and acidic residues" evidence="1">
    <location>
        <begin position="144"/>
        <end position="156"/>
    </location>
</feature>
<dbReference type="EMBL" id="CP023284">
    <property type="protein sequence ID" value="ATA55203.1"/>
    <property type="molecule type" value="Genomic_DNA"/>
</dbReference>
<evidence type="ECO:0000313" key="3">
    <source>
        <dbReference type="Proteomes" id="UP000217154"/>
    </source>
</evidence>